<reference evidence="2" key="2">
    <citation type="journal article" date="2021" name="PeerJ">
        <title>Extensive microbial diversity within the chicken gut microbiome revealed by metagenomics and culture.</title>
        <authorList>
            <person name="Gilroy R."/>
            <person name="Ravi A."/>
            <person name="Getino M."/>
            <person name="Pursley I."/>
            <person name="Horton D.L."/>
            <person name="Alikhan N.F."/>
            <person name="Baker D."/>
            <person name="Gharbi K."/>
            <person name="Hall N."/>
            <person name="Watson M."/>
            <person name="Adriaenssens E.M."/>
            <person name="Foster-Nyarko E."/>
            <person name="Jarju S."/>
            <person name="Secka A."/>
            <person name="Antonio M."/>
            <person name="Oren A."/>
            <person name="Chaudhuri R.R."/>
            <person name="La Ragione R."/>
            <person name="Hildebrand F."/>
            <person name="Pallen M.J."/>
        </authorList>
    </citation>
    <scope>NUCLEOTIDE SEQUENCE</scope>
    <source>
        <strain evidence="2">ChiHjej13B12-12457</strain>
    </source>
</reference>
<sequence length="165" mass="18431">MDERLLIKCDSSIYADNISSVLEANNITVRRHDYESTDRRTGTHDPDSGTALYVTDKDYEKALEIIAPIADRMHEAIPFCPKCGSDNVTPIAPFRYTTAVITASVILGLGSGFYPWWSLQLGIQSGTGSIIAGIFLLLAIFMVMSTKYLNANYRCRKCGRKFNHR</sequence>
<keyword evidence="1" id="KW-0472">Membrane</keyword>
<protein>
    <submittedName>
        <fullName evidence="2">DUF2007 domain-containing protein</fullName>
    </submittedName>
</protein>
<reference evidence="2" key="1">
    <citation type="submission" date="2020-10" db="EMBL/GenBank/DDBJ databases">
        <authorList>
            <person name="Gilroy R."/>
        </authorList>
    </citation>
    <scope>NUCLEOTIDE SEQUENCE</scope>
    <source>
        <strain evidence="2">ChiHjej13B12-12457</strain>
    </source>
</reference>
<evidence type="ECO:0000313" key="2">
    <source>
        <dbReference type="EMBL" id="HIR62212.1"/>
    </source>
</evidence>
<evidence type="ECO:0000313" key="3">
    <source>
        <dbReference type="Proteomes" id="UP000886744"/>
    </source>
</evidence>
<dbReference type="AlphaFoldDB" id="A0A9D1J612"/>
<gene>
    <name evidence="2" type="ORF">IAC94_01640</name>
</gene>
<organism evidence="2 3">
    <name type="scientific">Candidatus Coprenecus avistercoris</name>
    <dbReference type="NCBI Taxonomy" id="2840730"/>
    <lineage>
        <taxon>Bacteria</taxon>
        <taxon>Pseudomonadati</taxon>
        <taxon>Bacteroidota</taxon>
        <taxon>Bacteroidia</taxon>
        <taxon>Bacteroidales</taxon>
        <taxon>Rikenellaceae</taxon>
        <taxon>Rikenellaceae incertae sedis</taxon>
        <taxon>Candidatus Coprenecus</taxon>
    </lineage>
</organism>
<dbReference type="EMBL" id="DVHI01000025">
    <property type="protein sequence ID" value="HIR62212.1"/>
    <property type="molecule type" value="Genomic_DNA"/>
</dbReference>
<accession>A0A9D1J612</accession>
<evidence type="ECO:0000256" key="1">
    <source>
        <dbReference type="SAM" id="Phobius"/>
    </source>
</evidence>
<feature type="transmembrane region" description="Helical" evidence="1">
    <location>
        <begin position="123"/>
        <end position="144"/>
    </location>
</feature>
<feature type="transmembrane region" description="Helical" evidence="1">
    <location>
        <begin position="96"/>
        <end position="117"/>
    </location>
</feature>
<name>A0A9D1J612_9BACT</name>
<keyword evidence="1" id="KW-1133">Transmembrane helix</keyword>
<comment type="caution">
    <text evidence="2">The sequence shown here is derived from an EMBL/GenBank/DDBJ whole genome shotgun (WGS) entry which is preliminary data.</text>
</comment>
<proteinExistence type="predicted"/>
<dbReference type="Proteomes" id="UP000886744">
    <property type="component" value="Unassembled WGS sequence"/>
</dbReference>
<keyword evidence="1" id="KW-0812">Transmembrane</keyword>